<dbReference type="InterPro" id="IPR037522">
    <property type="entry name" value="HD_GYP_dom"/>
</dbReference>
<dbReference type="Proteomes" id="UP000436692">
    <property type="component" value="Unassembled WGS sequence"/>
</dbReference>
<reference evidence="2 3" key="1">
    <citation type="submission" date="2019-12" db="EMBL/GenBank/DDBJ databases">
        <title>Whole-genome sequencing of Allorhizobium vitis.</title>
        <authorList>
            <person name="Gan H.M."/>
            <person name="Szegedi E."/>
            <person name="Burr T."/>
            <person name="Savka M.A."/>
        </authorList>
    </citation>
    <scope>NUCLEOTIDE SEQUENCE [LARGE SCALE GENOMIC DNA]</scope>
    <source>
        <strain evidence="2 3">CG989</strain>
    </source>
</reference>
<dbReference type="SMART" id="SM00471">
    <property type="entry name" value="HDc"/>
    <property type="match status" value="1"/>
</dbReference>
<dbReference type="EMBL" id="WPHM01000024">
    <property type="protein sequence ID" value="MUZ60938.1"/>
    <property type="molecule type" value="Genomic_DNA"/>
</dbReference>
<evidence type="ECO:0000313" key="3">
    <source>
        <dbReference type="Proteomes" id="UP000436692"/>
    </source>
</evidence>
<dbReference type="AlphaFoldDB" id="A0AAE5AXW7"/>
<evidence type="ECO:0000259" key="1">
    <source>
        <dbReference type="PROSITE" id="PS51832"/>
    </source>
</evidence>
<dbReference type="Gene3D" id="1.10.3210.10">
    <property type="entry name" value="Hypothetical protein af1432"/>
    <property type="match status" value="1"/>
</dbReference>
<comment type="caution">
    <text evidence="2">The sequence shown here is derived from an EMBL/GenBank/DDBJ whole genome shotgun (WGS) entry which is preliminary data.</text>
</comment>
<dbReference type="SUPFAM" id="SSF109604">
    <property type="entry name" value="HD-domain/PDEase-like"/>
    <property type="match status" value="1"/>
</dbReference>
<dbReference type="RefSeq" id="WP_156551545.1">
    <property type="nucleotide sequence ID" value="NZ_WPHM01000024.1"/>
</dbReference>
<feature type="domain" description="HD-GYP" evidence="1">
    <location>
        <begin position="141"/>
        <end position="330"/>
    </location>
</feature>
<accession>A0AAE5AXW7</accession>
<dbReference type="InterPro" id="IPR003607">
    <property type="entry name" value="HD/PDEase_dom"/>
</dbReference>
<gene>
    <name evidence="2" type="ORF">GOZ95_26270</name>
</gene>
<dbReference type="PANTHER" id="PTHR43155">
    <property type="entry name" value="CYCLIC DI-GMP PHOSPHODIESTERASE PA4108-RELATED"/>
    <property type="match status" value="1"/>
</dbReference>
<sequence length="330" mass="35700">MSAVSNNNSNLQSKAMRKRVRLNELRVGMWVAEIDMPSGMSSDHAAPFAIASPLDIERLTDLSILSVVIDARKGLDVARSRLSTVDLQQEIGARLPREEIAAAERTISRLRPHLNAVLSDAARGSLSCNARGMEIAEQIEFAALSNANALLGLLRLKNRDNETFLHCLSVSALMVVFGSSLGLKCGPLRNLALGGLLHDIGKMALPLSILQSTGKLTVAQFEIVKTHPRKGADILGRIPDVGQPVIDIALFHHEKYDGSGYPFGIAGERIPRAARIAAICDVYDAMTSVRPYKTAMRPSDAISLMTTSRVHFDPALLDSFISLMATSPLV</sequence>
<protein>
    <submittedName>
        <fullName evidence="2">HD domain-containing protein</fullName>
    </submittedName>
</protein>
<proteinExistence type="predicted"/>
<dbReference type="Pfam" id="PF13487">
    <property type="entry name" value="HD_5"/>
    <property type="match status" value="1"/>
</dbReference>
<name>A0AAE5AXW7_AGRVI</name>
<dbReference type="Pfam" id="PF11871">
    <property type="entry name" value="DUF3391"/>
    <property type="match status" value="1"/>
</dbReference>
<dbReference type="PROSITE" id="PS51832">
    <property type="entry name" value="HD_GYP"/>
    <property type="match status" value="1"/>
</dbReference>
<dbReference type="CDD" id="cd00077">
    <property type="entry name" value="HDc"/>
    <property type="match status" value="1"/>
</dbReference>
<dbReference type="PANTHER" id="PTHR43155:SF2">
    <property type="entry name" value="CYCLIC DI-GMP PHOSPHODIESTERASE PA4108"/>
    <property type="match status" value="1"/>
</dbReference>
<evidence type="ECO:0000313" key="2">
    <source>
        <dbReference type="EMBL" id="MUZ60938.1"/>
    </source>
</evidence>
<organism evidence="2 3">
    <name type="scientific">Agrobacterium vitis</name>
    <name type="common">Rhizobium vitis</name>
    <dbReference type="NCBI Taxonomy" id="373"/>
    <lineage>
        <taxon>Bacteria</taxon>
        <taxon>Pseudomonadati</taxon>
        <taxon>Pseudomonadota</taxon>
        <taxon>Alphaproteobacteria</taxon>
        <taxon>Hyphomicrobiales</taxon>
        <taxon>Rhizobiaceae</taxon>
        <taxon>Rhizobium/Agrobacterium group</taxon>
        <taxon>Agrobacterium</taxon>
    </lineage>
</organism>
<dbReference type="InterPro" id="IPR021812">
    <property type="entry name" value="DUF3391"/>
</dbReference>
<dbReference type="GO" id="GO:0008081">
    <property type="term" value="F:phosphoric diester hydrolase activity"/>
    <property type="evidence" value="ECO:0007669"/>
    <property type="project" value="UniProtKB-ARBA"/>
</dbReference>